<dbReference type="AlphaFoldDB" id="A0A0G4IDY5"/>
<dbReference type="VEuPathDB" id="CryptoDB:Cvel_13455"/>
<evidence type="ECO:0000313" key="1">
    <source>
        <dbReference type="EMBL" id="CEM55317.1"/>
    </source>
</evidence>
<gene>
    <name evidence="1" type="ORF">Cvel_13455</name>
</gene>
<protein>
    <submittedName>
        <fullName evidence="1">Uncharacterized protein</fullName>
    </submittedName>
</protein>
<proteinExistence type="predicted"/>
<dbReference type="EMBL" id="CDMZ01005864">
    <property type="protein sequence ID" value="CEM55317.1"/>
    <property type="molecule type" value="Genomic_DNA"/>
</dbReference>
<accession>A0A0G4IDY5</accession>
<reference evidence="1" key="1">
    <citation type="submission" date="2014-11" db="EMBL/GenBank/DDBJ databases">
        <authorList>
            <person name="Otto D Thomas"/>
            <person name="Naeem Raeece"/>
        </authorList>
    </citation>
    <scope>NUCLEOTIDE SEQUENCE</scope>
</reference>
<name>A0A0G4IDY5_9ALVE</name>
<sequence>MGGGRGGADRDILEARRQGWRKRTLRKFAASPLERNTSLAAVGVPLQLQNGWLGLDDASMDFGGVPVPALESLPMPFIQMAD</sequence>
<organism evidence="1">
    <name type="scientific">Chromera velia CCMP2878</name>
    <dbReference type="NCBI Taxonomy" id="1169474"/>
    <lineage>
        <taxon>Eukaryota</taxon>
        <taxon>Sar</taxon>
        <taxon>Alveolata</taxon>
        <taxon>Colpodellida</taxon>
        <taxon>Chromeraceae</taxon>
        <taxon>Chromera</taxon>
    </lineage>
</organism>